<reference evidence="2" key="1">
    <citation type="journal article" date="2017" name="Nat. Microbiol.">
        <title>Global analysis of biosynthetic gene clusters reveals vast potential of secondary metabolite production in Penicillium species.</title>
        <authorList>
            <person name="Nielsen J.C."/>
            <person name="Grijseels S."/>
            <person name="Prigent S."/>
            <person name="Ji B."/>
            <person name="Dainat J."/>
            <person name="Nielsen K.F."/>
            <person name="Frisvad J.C."/>
            <person name="Workman M."/>
            <person name="Nielsen J."/>
        </authorList>
    </citation>
    <scope>NUCLEOTIDE SEQUENCE [LARGE SCALE GENOMIC DNA]</scope>
    <source>
        <strain evidence="2">IBT 13039</strain>
    </source>
</reference>
<protein>
    <submittedName>
        <fullName evidence="1">Uncharacterized protein</fullName>
    </submittedName>
</protein>
<accession>A0A1V6Z1X9</accession>
<comment type="caution">
    <text evidence="1">The sequence shown here is derived from an EMBL/GenBank/DDBJ whole genome shotgun (WGS) entry which is preliminary data.</text>
</comment>
<dbReference type="Proteomes" id="UP000191691">
    <property type="component" value="Unassembled WGS sequence"/>
</dbReference>
<proteinExistence type="predicted"/>
<sequence length="151" mass="17708">MVLGWMNDTVKHQQEWTDLIGFMVQTTPRWEYSWKDIDVRLESFVSCYAKMNVAKNSSFLLEWLYVESQSFENTIGLYSVEGSSRDDPTPYVYCRRKTPGYPFLTISDSSYHNHESLCNESLAESTRKRQDTSRLACTYEDCDKKSSPEHR</sequence>
<dbReference type="EMBL" id="MOOB01000005">
    <property type="protein sequence ID" value="OQE93524.1"/>
    <property type="molecule type" value="Genomic_DNA"/>
</dbReference>
<gene>
    <name evidence="1" type="ORF">PENNAL_c0005G10206</name>
</gene>
<evidence type="ECO:0000313" key="2">
    <source>
        <dbReference type="Proteomes" id="UP000191691"/>
    </source>
</evidence>
<dbReference type="STRING" id="60175.A0A1V6Z1X9"/>
<organism evidence="1 2">
    <name type="scientific">Penicillium nalgiovense</name>
    <dbReference type="NCBI Taxonomy" id="60175"/>
    <lineage>
        <taxon>Eukaryota</taxon>
        <taxon>Fungi</taxon>
        <taxon>Dikarya</taxon>
        <taxon>Ascomycota</taxon>
        <taxon>Pezizomycotina</taxon>
        <taxon>Eurotiomycetes</taxon>
        <taxon>Eurotiomycetidae</taxon>
        <taxon>Eurotiales</taxon>
        <taxon>Aspergillaceae</taxon>
        <taxon>Penicillium</taxon>
    </lineage>
</organism>
<keyword evidence="2" id="KW-1185">Reference proteome</keyword>
<name>A0A1V6Z1X9_PENNA</name>
<dbReference type="AlphaFoldDB" id="A0A1V6Z1X9"/>
<evidence type="ECO:0000313" key="1">
    <source>
        <dbReference type="EMBL" id="OQE93524.1"/>
    </source>
</evidence>